<keyword evidence="8" id="KW-1185">Reference proteome</keyword>
<evidence type="ECO:0000256" key="5">
    <source>
        <dbReference type="ARBA" id="ARBA00023002"/>
    </source>
</evidence>
<dbReference type="SUPFAM" id="SSF56176">
    <property type="entry name" value="FAD-binding/transporter-associated domain-like"/>
    <property type="match status" value="1"/>
</dbReference>
<gene>
    <name evidence="7" type="ORF">SCHPADRAFT_1001633</name>
</gene>
<keyword evidence="4" id="KW-0274">FAD</keyword>
<dbReference type="OrthoDB" id="415825at2759"/>
<protein>
    <submittedName>
        <fullName evidence="7">FAD-binding domain-containing protein</fullName>
    </submittedName>
</protein>
<dbReference type="PANTHER" id="PTHR42973:SF39">
    <property type="entry name" value="FAD-BINDING PCMH-TYPE DOMAIN-CONTAINING PROTEIN"/>
    <property type="match status" value="1"/>
</dbReference>
<dbReference type="Gene3D" id="3.40.462.20">
    <property type="match status" value="1"/>
</dbReference>
<organism evidence="7 8">
    <name type="scientific">Schizopora paradoxa</name>
    <dbReference type="NCBI Taxonomy" id="27342"/>
    <lineage>
        <taxon>Eukaryota</taxon>
        <taxon>Fungi</taxon>
        <taxon>Dikarya</taxon>
        <taxon>Basidiomycota</taxon>
        <taxon>Agaricomycotina</taxon>
        <taxon>Agaricomycetes</taxon>
        <taxon>Hymenochaetales</taxon>
        <taxon>Schizoporaceae</taxon>
        <taxon>Schizopora</taxon>
    </lineage>
</organism>
<dbReference type="Pfam" id="PF08031">
    <property type="entry name" value="BBE"/>
    <property type="match status" value="1"/>
</dbReference>
<dbReference type="InterPro" id="IPR036318">
    <property type="entry name" value="FAD-bd_PCMH-like_sf"/>
</dbReference>
<dbReference type="Proteomes" id="UP000053477">
    <property type="component" value="Unassembled WGS sequence"/>
</dbReference>
<dbReference type="InterPro" id="IPR006094">
    <property type="entry name" value="Oxid_FAD_bind_N"/>
</dbReference>
<evidence type="ECO:0000259" key="6">
    <source>
        <dbReference type="PROSITE" id="PS51387"/>
    </source>
</evidence>
<evidence type="ECO:0000256" key="4">
    <source>
        <dbReference type="ARBA" id="ARBA00022827"/>
    </source>
</evidence>
<sequence length="462" mass="50289">MSPLDELRAAFKGDILTEDALGYDEAIARWAANAERRAKYICFVKGTDDVALALKFARTSGLKLAIRGGGNDPGGSSSQEGGLIIDLSRYLNVVRVDPQTKLAYVSGGARGRDIDLAAGEFGLAAVCGTVNRVGFTGLSLGGGFGWLSAEHGLSLDNIVQITLVIADGSVLTASSTENTDLFWAVRGAGSNFGVCTELVVRLHDQRPTVYSGFLTYPASLVGSVAELTEAWWKSGPSSKEGMIQMLNRGTAPDYKDSLQVIPFYNGSEAEGREVFKAFLDLKPDDATYEMPYHDLNSIENEGTKPGLQICMIGMSELQYSASVIKEAFAAISASSTPDLRVYMNFELFPRDKICEVAPDACAFNLRWRAFNVLALADWDSPSEEQDKKANAHCKTLVDIVTNSEPNPKDAKERVYGNYVGRGVCSTKRGERIFGDNYPRLQEIKKKYDPDMVFSKWLTIGPA</sequence>
<dbReference type="EMBL" id="KQ086136">
    <property type="protein sequence ID" value="KLO07486.1"/>
    <property type="molecule type" value="Genomic_DNA"/>
</dbReference>
<reference evidence="7 8" key="1">
    <citation type="submission" date="2015-04" db="EMBL/GenBank/DDBJ databases">
        <title>Complete genome sequence of Schizopora paradoxa KUC8140, a cosmopolitan wood degrader in East Asia.</title>
        <authorList>
            <consortium name="DOE Joint Genome Institute"/>
            <person name="Min B."/>
            <person name="Park H."/>
            <person name="Jang Y."/>
            <person name="Kim J.-J."/>
            <person name="Kim K.H."/>
            <person name="Pangilinan J."/>
            <person name="Lipzen A."/>
            <person name="Riley R."/>
            <person name="Grigoriev I.V."/>
            <person name="Spatafora J.W."/>
            <person name="Choi I.-G."/>
        </authorList>
    </citation>
    <scope>NUCLEOTIDE SEQUENCE [LARGE SCALE GENOMIC DNA]</scope>
    <source>
        <strain evidence="7 8">KUC8140</strain>
    </source>
</reference>
<comment type="cofactor">
    <cofactor evidence="1">
        <name>FAD</name>
        <dbReference type="ChEBI" id="CHEBI:57692"/>
    </cofactor>
</comment>
<dbReference type="PANTHER" id="PTHR42973">
    <property type="entry name" value="BINDING OXIDOREDUCTASE, PUTATIVE (AFU_ORTHOLOGUE AFUA_1G17690)-RELATED"/>
    <property type="match status" value="1"/>
</dbReference>
<dbReference type="AlphaFoldDB" id="A0A0H2RRP8"/>
<dbReference type="InterPro" id="IPR016166">
    <property type="entry name" value="FAD-bd_PCMH"/>
</dbReference>
<evidence type="ECO:0000256" key="2">
    <source>
        <dbReference type="ARBA" id="ARBA00005466"/>
    </source>
</evidence>
<name>A0A0H2RRP8_9AGAM</name>
<evidence type="ECO:0000313" key="7">
    <source>
        <dbReference type="EMBL" id="KLO07486.1"/>
    </source>
</evidence>
<dbReference type="InParanoid" id="A0A0H2RRP8"/>
<dbReference type="GO" id="GO:0071949">
    <property type="term" value="F:FAD binding"/>
    <property type="evidence" value="ECO:0007669"/>
    <property type="project" value="InterPro"/>
</dbReference>
<comment type="similarity">
    <text evidence="2">Belongs to the oxygen-dependent FAD-linked oxidoreductase family.</text>
</comment>
<accession>A0A0H2RRP8</accession>
<dbReference type="InterPro" id="IPR016167">
    <property type="entry name" value="FAD-bd_PCMH_sub1"/>
</dbReference>
<dbReference type="Gene3D" id="3.30.43.10">
    <property type="entry name" value="Uridine Diphospho-n-acetylenolpyruvylglucosamine Reductase, domain 2"/>
    <property type="match status" value="1"/>
</dbReference>
<evidence type="ECO:0000256" key="3">
    <source>
        <dbReference type="ARBA" id="ARBA00022630"/>
    </source>
</evidence>
<keyword evidence="3" id="KW-0285">Flavoprotein</keyword>
<dbReference type="Gene3D" id="3.30.465.10">
    <property type="match status" value="1"/>
</dbReference>
<feature type="domain" description="FAD-binding PCMH-type" evidence="6">
    <location>
        <begin position="33"/>
        <end position="205"/>
    </location>
</feature>
<evidence type="ECO:0000256" key="1">
    <source>
        <dbReference type="ARBA" id="ARBA00001974"/>
    </source>
</evidence>
<dbReference type="PROSITE" id="PS51387">
    <property type="entry name" value="FAD_PCMH"/>
    <property type="match status" value="1"/>
</dbReference>
<dbReference type="InterPro" id="IPR012951">
    <property type="entry name" value="BBE"/>
</dbReference>
<keyword evidence="5" id="KW-0560">Oxidoreductase</keyword>
<evidence type="ECO:0000313" key="8">
    <source>
        <dbReference type="Proteomes" id="UP000053477"/>
    </source>
</evidence>
<dbReference type="InterPro" id="IPR050416">
    <property type="entry name" value="FAD-linked_Oxidoreductase"/>
</dbReference>
<proteinExistence type="inferred from homology"/>
<dbReference type="InterPro" id="IPR016169">
    <property type="entry name" value="FAD-bd_PCMH_sub2"/>
</dbReference>
<dbReference type="STRING" id="27342.A0A0H2RRP8"/>
<dbReference type="GO" id="GO:0016491">
    <property type="term" value="F:oxidoreductase activity"/>
    <property type="evidence" value="ECO:0007669"/>
    <property type="project" value="UniProtKB-KW"/>
</dbReference>
<dbReference type="Pfam" id="PF01565">
    <property type="entry name" value="FAD_binding_4"/>
    <property type="match status" value="1"/>
</dbReference>